<organism evidence="3 4">
    <name type="scientific">Donghicola tyrosinivorans</name>
    <dbReference type="NCBI Taxonomy" id="1652492"/>
    <lineage>
        <taxon>Bacteria</taxon>
        <taxon>Pseudomonadati</taxon>
        <taxon>Pseudomonadota</taxon>
        <taxon>Alphaproteobacteria</taxon>
        <taxon>Rhodobacterales</taxon>
        <taxon>Roseobacteraceae</taxon>
        <taxon>Donghicola</taxon>
    </lineage>
</organism>
<dbReference type="SMART" id="SM00448">
    <property type="entry name" value="REC"/>
    <property type="match status" value="1"/>
</dbReference>
<dbReference type="GO" id="GO:0000160">
    <property type="term" value="P:phosphorelay signal transduction system"/>
    <property type="evidence" value="ECO:0007669"/>
    <property type="project" value="InterPro"/>
</dbReference>
<keyword evidence="1" id="KW-0597">Phosphoprotein</keyword>
<dbReference type="PROSITE" id="PS50110">
    <property type="entry name" value="RESPONSE_REGULATORY"/>
    <property type="match status" value="1"/>
</dbReference>
<evidence type="ECO:0000256" key="1">
    <source>
        <dbReference type="PROSITE-ProRule" id="PRU00169"/>
    </source>
</evidence>
<evidence type="ECO:0000259" key="2">
    <source>
        <dbReference type="PROSITE" id="PS50110"/>
    </source>
</evidence>
<dbReference type="Gene3D" id="3.40.50.2300">
    <property type="match status" value="1"/>
</dbReference>
<dbReference type="EMBL" id="PVTQ01000009">
    <property type="protein sequence ID" value="PRY87866.1"/>
    <property type="molecule type" value="Genomic_DNA"/>
</dbReference>
<dbReference type="Proteomes" id="UP000238392">
    <property type="component" value="Unassembled WGS sequence"/>
</dbReference>
<feature type="domain" description="Response regulatory" evidence="2">
    <location>
        <begin position="2"/>
        <end position="126"/>
    </location>
</feature>
<reference evidence="3 4" key="1">
    <citation type="submission" date="2018-03" db="EMBL/GenBank/DDBJ databases">
        <title>Genomic Encyclopedia of Archaeal and Bacterial Type Strains, Phase II (KMG-II): from individual species to whole genera.</title>
        <authorList>
            <person name="Goeker M."/>
        </authorList>
    </citation>
    <scope>NUCLEOTIDE SEQUENCE [LARGE SCALE GENOMIC DNA]</scope>
    <source>
        <strain evidence="3 4">DSM 100212</strain>
    </source>
</reference>
<dbReference type="InterPro" id="IPR001789">
    <property type="entry name" value="Sig_transdc_resp-reg_receiver"/>
</dbReference>
<keyword evidence="4" id="KW-1185">Reference proteome</keyword>
<proteinExistence type="predicted"/>
<comment type="caution">
    <text evidence="3">The sequence shown here is derived from an EMBL/GenBank/DDBJ whole genome shotgun (WGS) entry which is preliminary data.</text>
</comment>
<dbReference type="RefSeq" id="WP_106265816.1">
    <property type="nucleotide sequence ID" value="NZ_PVTQ01000009.1"/>
</dbReference>
<dbReference type="OrthoDB" id="7857827at2"/>
<dbReference type="Pfam" id="PF00072">
    <property type="entry name" value="Response_reg"/>
    <property type="match status" value="1"/>
</dbReference>
<accession>A0A2T0WMD6</accession>
<dbReference type="AlphaFoldDB" id="A0A2T0WMD6"/>
<evidence type="ECO:0000313" key="3">
    <source>
        <dbReference type="EMBL" id="PRY87866.1"/>
    </source>
</evidence>
<protein>
    <submittedName>
        <fullName evidence="3">Response regulator receiver domain-containing protein</fullName>
    </submittedName>
</protein>
<dbReference type="CDD" id="cd00156">
    <property type="entry name" value="REC"/>
    <property type="match status" value="1"/>
</dbReference>
<dbReference type="SUPFAM" id="SSF52172">
    <property type="entry name" value="CheY-like"/>
    <property type="match status" value="1"/>
</dbReference>
<evidence type="ECO:0000313" key="4">
    <source>
        <dbReference type="Proteomes" id="UP000238392"/>
    </source>
</evidence>
<gene>
    <name evidence="3" type="ORF">CLV74_109190</name>
</gene>
<sequence>MRIVIVEDDALQLSIITEWVSELFGCEITSYDNGPSFRDGELNGNRAAPEVILMDFYLGNGAGETGADLVNVIRSTQGPIASAGIIMTTGVSAKSLARATQDLAIDGFLLKDQISRESLGIAIRIARRLQKERLVYA</sequence>
<dbReference type="InterPro" id="IPR011006">
    <property type="entry name" value="CheY-like_superfamily"/>
</dbReference>
<feature type="modified residue" description="4-aspartylphosphate" evidence="1">
    <location>
        <position position="55"/>
    </location>
</feature>
<name>A0A2T0WMD6_9RHOB</name>